<gene>
    <name evidence="1" type="ORF">DSO57_1032885</name>
</gene>
<dbReference type="Proteomes" id="UP001165960">
    <property type="component" value="Unassembled WGS sequence"/>
</dbReference>
<comment type="caution">
    <text evidence="1">The sequence shown here is derived from an EMBL/GenBank/DDBJ whole genome shotgun (WGS) entry which is preliminary data.</text>
</comment>
<organism evidence="1 2">
    <name type="scientific">Entomophthora muscae</name>
    <dbReference type="NCBI Taxonomy" id="34485"/>
    <lineage>
        <taxon>Eukaryota</taxon>
        <taxon>Fungi</taxon>
        <taxon>Fungi incertae sedis</taxon>
        <taxon>Zoopagomycota</taxon>
        <taxon>Entomophthoromycotina</taxon>
        <taxon>Entomophthoromycetes</taxon>
        <taxon>Entomophthorales</taxon>
        <taxon>Entomophthoraceae</taxon>
        <taxon>Entomophthora</taxon>
    </lineage>
</organism>
<proteinExistence type="predicted"/>
<keyword evidence="2" id="KW-1185">Reference proteome</keyword>
<dbReference type="EMBL" id="QTSX02000251">
    <property type="protein sequence ID" value="KAJ9087490.1"/>
    <property type="molecule type" value="Genomic_DNA"/>
</dbReference>
<evidence type="ECO:0000313" key="1">
    <source>
        <dbReference type="EMBL" id="KAJ9087490.1"/>
    </source>
</evidence>
<name>A0ACC2UK62_9FUNG</name>
<accession>A0ACC2UK62</accession>
<protein>
    <submittedName>
        <fullName evidence="1">Uncharacterized protein</fullName>
    </submittedName>
</protein>
<evidence type="ECO:0000313" key="2">
    <source>
        <dbReference type="Proteomes" id="UP001165960"/>
    </source>
</evidence>
<reference evidence="1" key="1">
    <citation type="submission" date="2022-04" db="EMBL/GenBank/DDBJ databases">
        <title>Genome of the entomopathogenic fungus Entomophthora muscae.</title>
        <authorList>
            <person name="Elya C."/>
            <person name="Lovett B.R."/>
            <person name="Lee E."/>
            <person name="Macias A.M."/>
            <person name="Hajek A.E."/>
            <person name="De Bivort B.L."/>
            <person name="Kasson M.T."/>
            <person name="De Fine Licht H.H."/>
            <person name="Stajich J.E."/>
        </authorList>
    </citation>
    <scope>NUCLEOTIDE SEQUENCE</scope>
    <source>
        <strain evidence="1">Berkeley</strain>
    </source>
</reference>
<sequence>MQNSVFVARESPGLPEVIPPNPNPLDSSLLSQEPPFFYFGEDVFAFLHYLEKFTAGYTERHKILYLLNSLFQKSFDTILPSLGFEYSYWYLQSVIRHDLFYPQDQPETEIGEDYGNSFLHNCSHQMDILKTSQAAHCHTLLSFPEDNSGSVQKIRISTDDLEKQNTKLVNPMKVITTDKKYNGDPNQVINLGNCLYDQYSLEHTWDPDKLSEAISDVVQAFNPKKMVESDAKANHEESKDLSHKSEVKLKQVDGALNEKAIDFLLETLITFGIPANAITINP</sequence>